<feature type="domain" description="Flagellar basal body rod protein N-terminal" evidence="3">
    <location>
        <begin position="7"/>
        <end position="35"/>
    </location>
</feature>
<proteinExistence type="inferred from homology"/>
<dbReference type="PANTHER" id="PTHR30435">
    <property type="entry name" value="FLAGELLAR PROTEIN"/>
    <property type="match status" value="1"/>
</dbReference>
<keyword evidence="2" id="KW-0975">Bacterial flagellum</keyword>
<dbReference type="PROSITE" id="PS00588">
    <property type="entry name" value="FLAGELLA_BB_ROD"/>
    <property type="match status" value="1"/>
</dbReference>
<keyword evidence="7" id="KW-1185">Reference proteome</keyword>
<dbReference type="Pfam" id="PF00460">
    <property type="entry name" value="Flg_bb_rod"/>
    <property type="match status" value="1"/>
</dbReference>
<dbReference type="GO" id="GO:0009425">
    <property type="term" value="C:bacterial-type flagellum basal body"/>
    <property type="evidence" value="ECO:0007669"/>
    <property type="project" value="UniProtKB-SubCell"/>
</dbReference>
<comment type="similarity">
    <text evidence="1 2">Belongs to the flagella basal body rod proteins family.</text>
</comment>
<dbReference type="InterPro" id="IPR020013">
    <property type="entry name" value="Flagellar_FlgE/F/G"/>
</dbReference>
<comment type="caution">
    <text evidence="6">The sequence shown here is derived from an EMBL/GenBank/DDBJ whole genome shotgun (WGS) entry which is preliminary data.</text>
</comment>
<dbReference type="OrthoDB" id="9804559at2"/>
<keyword evidence="6" id="KW-0966">Cell projection</keyword>
<dbReference type="InterPro" id="IPR010930">
    <property type="entry name" value="Flg_bb/hook_C_dom"/>
</dbReference>
<dbReference type="Proteomes" id="UP000239663">
    <property type="component" value="Unassembled WGS sequence"/>
</dbReference>
<keyword evidence="6" id="KW-0969">Cilium</keyword>
<dbReference type="InterPro" id="IPR053967">
    <property type="entry name" value="LlgE_F_G-like_D1"/>
</dbReference>
<dbReference type="EMBL" id="PKOZ01000002">
    <property type="protein sequence ID" value="PQD96139.1"/>
    <property type="molecule type" value="Genomic_DNA"/>
</dbReference>
<reference evidence="6 7" key="1">
    <citation type="submission" date="2017-12" db="EMBL/GenBank/DDBJ databases">
        <title>Taxonomic description and draft genome of Pradoshia cofamensis Gen. nov., sp. nov., a thermotolerant bacillale isolated from anterior gut of earthworm Eisenia fetida.</title>
        <authorList>
            <person name="Saha T."/>
            <person name="Chakraborty R."/>
        </authorList>
    </citation>
    <scope>NUCLEOTIDE SEQUENCE [LARGE SCALE GENOMIC DNA]</scope>
    <source>
        <strain evidence="6 7">EAG3</strain>
    </source>
</reference>
<dbReference type="InterPro" id="IPR019776">
    <property type="entry name" value="Flagellar_basal_body_rod_CS"/>
</dbReference>
<feature type="domain" description="Flagellar hook protein FlgE/F/G-like D1" evidence="5">
    <location>
        <begin position="104"/>
        <end position="170"/>
    </location>
</feature>
<dbReference type="InterPro" id="IPR001444">
    <property type="entry name" value="Flag_bb_rod_N"/>
</dbReference>
<evidence type="ECO:0000259" key="3">
    <source>
        <dbReference type="Pfam" id="PF00460"/>
    </source>
</evidence>
<dbReference type="Pfam" id="PF22692">
    <property type="entry name" value="LlgE_F_G_D1"/>
    <property type="match status" value="1"/>
</dbReference>
<evidence type="ECO:0000259" key="5">
    <source>
        <dbReference type="Pfam" id="PF22692"/>
    </source>
</evidence>
<name>A0A2S7N290_9BACI</name>
<organism evidence="6 7">
    <name type="scientific">Pradoshia eiseniae</name>
    <dbReference type="NCBI Taxonomy" id="2064768"/>
    <lineage>
        <taxon>Bacteria</taxon>
        <taxon>Bacillati</taxon>
        <taxon>Bacillota</taxon>
        <taxon>Bacilli</taxon>
        <taxon>Bacillales</taxon>
        <taxon>Bacillaceae</taxon>
        <taxon>Pradoshia</taxon>
    </lineage>
</organism>
<dbReference type="PANTHER" id="PTHR30435:SF19">
    <property type="entry name" value="FLAGELLAR BASAL-BODY ROD PROTEIN FLGG"/>
    <property type="match status" value="1"/>
</dbReference>
<evidence type="ECO:0000313" key="6">
    <source>
        <dbReference type="EMBL" id="PQD96139.1"/>
    </source>
</evidence>
<comment type="subcellular location">
    <subcellularLocation>
        <location evidence="2">Bacterial flagellum basal body</location>
    </subcellularLocation>
</comment>
<accession>A0A2S7N290</accession>
<evidence type="ECO:0000256" key="2">
    <source>
        <dbReference type="RuleBase" id="RU362116"/>
    </source>
</evidence>
<protein>
    <submittedName>
        <fullName evidence="6">Flagellar biosynthesis protein FlgG</fullName>
    </submittedName>
</protein>
<evidence type="ECO:0000313" key="7">
    <source>
        <dbReference type="Proteomes" id="UP000239663"/>
    </source>
</evidence>
<sequence>MNRMMITASNTMGQLQKKLDTVSNNIANSETTGYKQKQAYFSDLLTQEFNNQERVEKEKGRLTPNGIRVGVGASMSQSKLNTEVGAIQKTGRDLDVALNKENLYFTVSVQNGANVETRYTRDGAFYLSPVGDQLQLVTSEGHAVLDENNEKILIGEDMKRISFKSDGHIRVVYQNNSEETIDLAIISVEKPQFLEKVSDNTFTLPNNMAQLGVTENEIYTPLTGALRNQVSLTGGALEQSNVDLSVEMTELIQVQRQYQFQSRAVSMADQMMGLVNGIR</sequence>
<dbReference type="SUPFAM" id="SSF117143">
    <property type="entry name" value="Flagellar hook protein flgE"/>
    <property type="match status" value="1"/>
</dbReference>
<evidence type="ECO:0000259" key="4">
    <source>
        <dbReference type="Pfam" id="PF06429"/>
    </source>
</evidence>
<dbReference type="RefSeq" id="WP_104848566.1">
    <property type="nucleotide sequence ID" value="NZ_PKOZ01000002.1"/>
</dbReference>
<dbReference type="GO" id="GO:0071978">
    <property type="term" value="P:bacterial-type flagellum-dependent swarming motility"/>
    <property type="evidence" value="ECO:0007669"/>
    <property type="project" value="TreeGrafter"/>
</dbReference>
<evidence type="ECO:0000256" key="1">
    <source>
        <dbReference type="ARBA" id="ARBA00009677"/>
    </source>
</evidence>
<dbReference type="Pfam" id="PF06429">
    <property type="entry name" value="Flg_bbr_C"/>
    <property type="match status" value="1"/>
</dbReference>
<keyword evidence="6" id="KW-0282">Flagellum</keyword>
<gene>
    <name evidence="6" type="ORF">CYL18_05935</name>
</gene>
<dbReference type="AlphaFoldDB" id="A0A2S7N290"/>
<dbReference type="InterPro" id="IPR037925">
    <property type="entry name" value="FlgE/F/G-like"/>
</dbReference>
<feature type="domain" description="Flagellar basal-body/hook protein C-terminal" evidence="4">
    <location>
        <begin position="235"/>
        <end position="276"/>
    </location>
</feature>
<dbReference type="NCBIfam" id="TIGR03506">
    <property type="entry name" value="FlgEFG_subfam"/>
    <property type="match status" value="1"/>
</dbReference>